<dbReference type="GO" id="GO:0072344">
    <property type="term" value="P:rescue of stalled ribosome"/>
    <property type="evidence" value="ECO:0007669"/>
    <property type="project" value="TreeGrafter"/>
</dbReference>
<dbReference type="Pfam" id="PF00472">
    <property type="entry name" value="RF-1"/>
    <property type="match status" value="1"/>
</dbReference>
<name>A0A2S9WVX1_9FLAO</name>
<dbReference type="PANTHER" id="PTHR47814:SF1">
    <property type="entry name" value="PEPTIDYL-TRNA HYDROLASE ARFB"/>
    <property type="match status" value="1"/>
</dbReference>
<dbReference type="GO" id="GO:0003747">
    <property type="term" value="F:translation release factor activity"/>
    <property type="evidence" value="ECO:0007669"/>
    <property type="project" value="InterPro"/>
</dbReference>
<dbReference type="AlphaFoldDB" id="A0A2S9WVX1"/>
<evidence type="ECO:0000259" key="2">
    <source>
        <dbReference type="Pfam" id="PF00472"/>
    </source>
</evidence>
<dbReference type="GO" id="GO:0043022">
    <property type="term" value="F:ribosome binding"/>
    <property type="evidence" value="ECO:0007669"/>
    <property type="project" value="TreeGrafter"/>
</dbReference>
<evidence type="ECO:0000313" key="3">
    <source>
        <dbReference type="EMBL" id="PRP67618.1"/>
    </source>
</evidence>
<feature type="region of interest" description="Disordered" evidence="1">
    <location>
        <begin position="95"/>
        <end position="132"/>
    </location>
</feature>
<organism evidence="3 4">
    <name type="scientific">Nonlabens agnitus</name>
    <dbReference type="NCBI Taxonomy" id="870484"/>
    <lineage>
        <taxon>Bacteria</taxon>
        <taxon>Pseudomonadati</taxon>
        <taxon>Bacteroidota</taxon>
        <taxon>Flavobacteriia</taxon>
        <taxon>Flavobacteriales</taxon>
        <taxon>Flavobacteriaceae</taxon>
        <taxon>Nonlabens</taxon>
    </lineage>
</organism>
<dbReference type="EMBL" id="MQUC01000003">
    <property type="protein sequence ID" value="PRP67618.1"/>
    <property type="molecule type" value="Genomic_DNA"/>
</dbReference>
<dbReference type="SUPFAM" id="SSF110916">
    <property type="entry name" value="Peptidyl-tRNA hydrolase domain-like"/>
    <property type="match status" value="1"/>
</dbReference>
<dbReference type="NCBIfam" id="NF006718">
    <property type="entry name" value="PRK09256.1"/>
    <property type="match status" value="1"/>
</dbReference>
<gene>
    <name evidence="3" type="ORF">BST86_11200</name>
</gene>
<dbReference type="InterPro" id="IPR000352">
    <property type="entry name" value="Pep_chain_release_fac_I"/>
</dbReference>
<comment type="caution">
    <text evidence="3">The sequence shown here is derived from an EMBL/GenBank/DDBJ whole genome shotgun (WGS) entry which is preliminary data.</text>
</comment>
<reference evidence="3 4" key="1">
    <citation type="submission" date="2016-11" db="EMBL/GenBank/DDBJ databases">
        <title>Trade-off between light-utilization and light-protection in marine flavobacteria.</title>
        <authorList>
            <person name="Kumagai Y."/>
        </authorList>
    </citation>
    <scope>NUCLEOTIDE SEQUENCE [LARGE SCALE GENOMIC DNA]</scope>
    <source>
        <strain evidence="3 4">JCM 17109</strain>
    </source>
</reference>
<dbReference type="RefSeq" id="WP_055411319.1">
    <property type="nucleotide sequence ID" value="NZ_MQUC01000003.1"/>
</dbReference>
<keyword evidence="4" id="KW-1185">Reference proteome</keyword>
<dbReference type="GO" id="GO:0004045">
    <property type="term" value="F:peptidyl-tRNA hydrolase activity"/>
    <property type="evidence" value="ECO:0007669"/>
    <property type="project" value="TreeGrafter"/>
</dbReference>
<dbReference type="Proteomes" id="UP000239532">
    <property type="component" value="Unassembled WGS sequence"/>
</dbReference>
<keyword evidence="3" id="KW-0378">Hydrolase</keyword>
<accession>A0A2S9WVX1</accession>
<dbReference type="Gene3D" id="3.30.160.20">
    <property type="match status" value="1"/>
</dbReference>
<dbReference type="PANTHER" id="PTHR47814">
    <property type="entry name" value="PEPTIDYL-TRNA HYDROLASE ARFB"/>
    <property type="match status" value="1"/>
</dbReference>
<dbReference type="OrthoDB" id="9815709at2"/>
<evidence type="ECO:0000313" key="4">
    <source>
        <dbReference type="Proteomes" id="UP000239532"/>
    </source>
</evidence>
<evidence type="ECO:0000256" key="1">
    <source>
        <dbReference type="SAM" id="MobiDB-lite"/>
    </source>
</evidence>
<protein>
    <submittedName>
        <fullName evidence="3">Aminoacyl-tRNA hydrolase</fullName>
    </submittedName>
</protein>
<proteinExistence type="predicted"/>
<feature type="domain" description="Prokaryotic-type class I peptide chain release factors" evidence="2">
    <location>
        <begin position="7"/>
        <end position="128"/>
    </location>
</feature>
<sequence>MDIDQLHREVNYTATTSSGAGGQHVNKVATRVQLDFDVEQSIAFAKAEHERILEALKNRLTKDGRLQLSSQDTRSQATNKERVFQKLIDVLNKARKPKKVRRKRVVPASVKRKRLNDKKKHSEKKANRKYRG</sequence>